<dbReference type="GO" id="GO:0016301">
    <property type="term" value="F:kinase activity"/>
    <property type="evidence" value="ECO:0007669"/>
    <property type="project" value="UniProtKB-KW"/>
</dbReference>
<dbReference type="Proteomes" id="UP001321506">
    <property type="component" value="Unassembled WGS sequence"/>
</dbReference>
<dbReference type="PANTHER" id="PTHR30492">
    <property type="entry name" value="METHYLGLYOXAL SYNTHASE"/>
    <property type="match status" value="1"/>
</dbReference>
<dbReference type="PANTHER" id="PTHR30492:SF0">
    <property type="entry name" value="METHYLGLYOXAL SYNTHASE"/>
    <property type="match status" value="1"/>
</dbReference>
<keyword evidence="2" id="KW-0418">Kinase</keyword>
<dbReference type="SMART" id="SM00046">
    <property type="entry name" value="DAGKc"/>
    <property type="match status" value="1"/>
</dbReference>
<dbReference type="Gene3D" id="3.40.50.10330">
    <property type="entry name" value="Probable inorganic polyphosphate/atp-NAD kinase, domain 1"/>
    <property type="match status" value="1"/>
</dbReference>
<dbReference type="GO" id="GO:0008929">
    <property type="term" value="F:methylglyoxal synthase activity"/>
    <property type="evidence" value="ECO:0007669"/>
    <property type="project" value="InterPro"/>
</dbReference>
<sequence>MAEALARGTRAAVIVNPSKVDAEALRASVEQHEQAEGWQPSLWIETTVEDPGSGQVRRALDEQVALVIAAGGDGTVRAAAAALRDSGVPLAIVPAGTGNLLARNLELPLGDPAAAVRVAFTGTERAIDLGIIDAERVDGEVDQFVFLVMAGVGLDAQMVANTNPQLKAKVGWLAYVDAIARSLRSGSRVRLRYRLDTNPDRAMTAHTVLIGNCGMLPGNIALLPDAEIDDGRLDVVALAPRGFRGWLRIWSRVVWENGLLRRTQVGRWIVGETKPIRALRYLTGERFIARFPHPEEFEVDGDPAGEVVALRATVDHQALAVMVSAEGTPEEDDVGR</sequence>
<dbReference type="PROSITE" id="PS50146">
    <property type="entry name" value="DAGK"/>
    <property type="match status" value="1"/>
</dbReference>
<evidence type="ECO:0000313" key="3">
    <source>
        <dbReference type="Proteomes" id="UP001321506"/>
    </source>
</evidence>
<dbReference type="Gene3D" id="2.60.200.40">
    <property type="match status" value="1"/>
</dbReference>
<dbReference type="GO" id="GO:0019242">
    <property type="term" value="P:methylglyoxal biosynthetic process"/>
    <property type="evidence" value="ECO:0007669"/>
    <property type="project" value="InterPro"/>
</dbReference>
<name>A0AAW6TAF0_9MICO</name>
<gene>
    <name evidence="2" type="ORF">QF206_08320</name>
</gene>
<dbReference type="InterPro" id="IPR045540">
    <property type="entry name" value="YegS/DAGK_C"/>
</dbReference>
<dbReference type="GO" id="GO:0005829">
    <property type="term" value="C:cytosol"/>
    <property type="evidence" value="ECO:0007669"/>
    <property type="project" value="TreeGrafter"/>
</dbReference>
<dbReference type="RefSeq" id="WP_281488751.1">
    <property type="nucleotide sequence ID" value="NZ_JASATX010000003.1"/>
</dbReference>
<dbReference type="EMBL" id="JASATX010000003">
    <property type="protein sequence ID" value="MDI2098963.1"/>
    <property type="molecule type" value="Genomic_DNA"/>
</dbReference>
<protein>
    <submittedName>
        <fullName evidence="2">Diacylglycerol kinase family protein</fullName>
    </submittedName>
</protein>
<evidence type="ECO:0000313" key="2">
    <source>
        <dbReference type="EMBL" id="MDI2098963.1"/>
    </source>
</evidence>
<dbReference type="InterPro" id="IPR001206">
    <property type="entry name" value="Diacylglycerol_kinase_cat_dom"/>
</dbReference>
<evidence type="ECO:0000259" key="1">
    <source>
        <dbReference type="PROSITE" id="PS50146"/>
    </source>
</evidence>
<dbReference type="Pfam" id="PF19279">
    <property type="entry name" value="YegS_C"/>
    <property type="match status" value="1"/>
</dbReference>
<feature type="domain" description="DAGKc" evidence="1">
    <location>
        <begin position="6"/>
        <end position="136"/>
    </location>
</feature>
<dbReference type="AlphaFoldDB" id="A0AAW6TAF0"/>
<reference evidence="2 3" key="1">
    <citation type="submission" date="2023-04" db="EMBL/GenBank/DDBJ databases">
        <title>Klugiella caeni sp. nov. isolated from the sludge of biochemical tank.</title>
        <authorList>
            <person name="Geng K."/>
        </authorList>
    </citation>
    <scope>NUCLEOTIDE SEQUENCE [LARGE SCALE GENOMIC DNA]</scope>
    <source>
        <strain evidence="2 3">YN-L-19</strain>
    </source>
</reference>
<dbReference type="Pfam" id="PF00781">
    <property type="entry name" value="DAGK_cat"/>
    <property type="match status" value="1"/>
</dbReference>
<dbReference type="SUPFAM" id="SSF111331">
    <property type="entry name" value="NAD kinase/diacylglycerol kinase-like"/>
    <property type="match status" value="1"/>
</dbReference>
<keyword evidence="2" id="KW-0808">Transferase</keyword>
<dbReference type="InterPro" id="IPR004363">
    <property type="entry name" value="Methylgl_synth"/>
</dbReference>
<dbReference type="InterPro" id="IPR017438">
    <property type="entry name" value="ATP-NAD_kinase_N"/>
</dbReference>
<organism evidence="2 3">
    <name type="scientific">Ruicaihuangia caeni</name>
    <dbReference type="NCBI Taxonomy" id="3042517"/>
    <lineage>
        <taxon>Bacteria</taxon>
        <taxon>Bacillati</taxon>
        <taxon>Actinomycetota</taxon>
        <taxon>Actinomycetes</taxon>
        <taxon>Micrococcales</taxon>
        <taxon>Microbacteriaceae</taxon>
        <taxon>Ruicaihuangia</taxon>
    </lineage>
</organism>
<comment type="caution">
    <text evidence="2">The sequence shown here is derived from an EMBL/GenBank/DDBJ whole genome shotgun (WGS) entry which is preliminary data.</text>
</comment>
<dbReference type="InterPro" id="IPR016064">
    <property type="entry name" value="NAD/diacylglycerol_kinase_sf"/>
</dbReference>
<keyword evidence="3" id="KW-1185">Reference proteome</keyword>
<proteinExistence type="predicted"/>
<accession>A0AAW6TAF0</accession>